<gene>
    <name evidence="1" type="ORF">L6164_003994</name>
</gene>
<proteinExistence type="predicted"/>
<name>A0ACB9Q3S3_BAUVA</name>
<keyword evidence="2" id="KW-1185">Reference proteome</keyword>
<comment type="caution">
    <text evidence="1">The sequence shown here is derived from an EMBL/GenBank/DDBJ whole genome shotgun (WGS) entry which is preliminary data.</text>
</comment>
<accession>A0ACB9Q3S3</accession>
<reference evidence="1 2" key="1">
    <citation type="journal article" date="2022" name="DNA Res.">
        <title>Chromosomal-level genome assembly of the orchid tree Bauhinia variegata (Leguminosae; Cercidoideae) supports the allotetraploid origin hypothesis of Bauhinia.</title>
        <authorList>
            <person name="Zhong Y."/>
            <person name="Chen Y."/>
            <person name="Zheng D."/>
            <person name="Pang J."/>
            <person name="Liu Y."/>
            <person name="Luo S."/>
            <person name="Meng S."/>
            <person name="Qian L."/>
            <person name="Wei D."/>
            <person name="Dai S."/>
            <person name="Zhou R."/>
        </authorList>
    </citation>
    <scope>NUCLEOTIDE SEQUENCE [LARGE SCALE GENOMIC DNA]</scope>
    <source>
        <strain evidence="1">BV-YZ2020</strain>
    </source>
</reference>
<sequence>MQGGKVSLDQPLTPEENPAKMRRTTCDEEKDEKEEQGFAIWDCGSPLYDSYELACITHLIESHMMVLPYSLHGSKPNNSQFSYPEEVDSRGSAKRFSMAAVGDFLFKWMWKKKETGQRKEKTKKMKTGFSSFLDMVVSGRN</sequence>
<organism evidence="1 2">
    <name type="scientific">Bauhinia variegata</name>
    <name type="common">Purple orchid tree</name>
    <name type="synonym">Phanera variegata</name>
    <dbReference type="NCBI Taxonomy" id="167791"/>
    <lineage>
        <taxon>Eukaryota</taxon>
        <taxon>Viridiplantae</taxon>
        <taxon>Streptophyta</taxon>
        <taxon>Embryophyta</taxon>
        <taxon>Tracheophyta</taxon>
        <taxon>Spermatophyta</taxon>
        <taxon>Magnoliopsida</taxon>
        <taxon>eudicotyledons</taxon>
        <taxon>Gunneridae</taxon>
        <taxon>Pentapetalae</taxon>
        <taxon>rosids</taxon>
        <taxon>fabids</taxon>
        <taxon>Fabales</taxon>
        <taxon>Fabaceae</taxon>
        <taxon>Cercidoideae</taxon>
        <taxon>Cercideae</taxon>
        <taxon>Bauhiniinae</taxon>
        <taxon>Bauhinia</taxon>
    </lineage>
</organism>
<evidence type="ECO:0000313" key="2">
    <source>
        <dbReference type="Proteomes" id="UP000828941"/>
    </source>
</evidence>
<dbReference type="EMBL" id="CM039427">
    <property type="protein sequence ID" value="KAI4355200.1"/>
    <property type="molecule type" value="Genomic_DNA"/>
</dbReference>
<evidence type="ECO:0000313" key="1">
    <source>
        <dbReference type="EMBL" id="KAI4355200.1"/>
    </source>
</evidence>
<protein>
    <submittedName>
        <fullName evidence="1">Uncharacterized protein</fullName>
    </submittedName>
</protein>
<dbReference type="Proteomes" id="UP000828941">
    <property type="component" value="Chromosome 2"/>
</dbReference>